<dbReference type="RefSeq" id="WP_020890741.1">
    <property type="nucleotide sequence ID" value="NZ_BJYV01000008.1"/>
</dbReference>
<dbReference type="Proteomes" id="UP000321301">
    <property type="component" value="Unassembled WGS sequence"/>
</dbReference>
<evidence type="ECO:0000256" key="1">
    <source>
        <dbReference type="SAM" id="Phobius"/>
    </source>
</evidence>
<name>A0A512CBN0_9BACT</name>
<dbReference type="EMBL" id="BJYV01000008">
    <property type="protein sequence ID" value="GEO21603.1"/>
    <property type="molecule type" value="Genomic_DNA"/>
</dbReference>
<keyword evidence="1" id="KW-1133">Transmembrane helix</keyword>
<keyword evidence="1" id="KW-0472">Membrane</keyword>
<organism evidence="2 3">
    <name type="scientific">Cyclobacterium qasimii</name>
    <dbReference type="NCBI Taxonomy" id="1350429"/>
    <lineage>
        <taxon>Bacteria</taxon>
        <taxon>Pseudomonadati</taxon>
        <taxon>Bacteroidota</taxon>
        <taxon>Cytophagia</taxon>
        <taxon>Cytophagales</taxon>
        <taxon>Cyclobacteriaceae</taxon>
        <taxon>Cyclobacterium</taxon>
    </lineage>
</organism>
<feature type="transmembrane region" description="Helical" evidence="1">
    <location>
        <begin position="17"/>
        <end position="36"/>
    </location>
</feature>
<reference evidence="2 3" key="1">
    <citation type="submission" date="2019-07" db="EMBL/GenBank/DDBJ databases">
        <title>Whole genome shotgun sequence of Cyclobacterium qasimii NBRC 106168.</title>
        <authorList>
            <person name="Hosoyama A."/>
            <person name="Uohara A."/>
            <person name="Ohji S."/>
            <person name="Ichikawa N."/>
        </authorList>
    </citation>
    <scope>NUCLEOTIDE SEQUENCE [LARGE SCALE GENOMIC DNA]</scope>
    <source>
        <strain evidence="2 3">NBRC 106168</strain>
    </source>
</reference>
<comment type="caution">
    <text evidence="2">The sequence shown here is derived from an EMBL/GenBank/DDBJ whole genome shotgun (WGS) entry which is preliminary data.</text>
</comment>
<evidence type="ECO:0000313" key="2">
    <source>
        <dbReference type="EMBL" id="GEO21603.1"/>
    </source>
</evidence>
<accession>A0A512CBN0</accession>
<sequence>MSDSENRGSIIDSISTWIKLLALIVLVAEAIILFAMTKTPVESPIYHWYPFVMILFLVVIIAAVFVDRFYDRSSGKIVVEMEDKKVSVDPTKNKTNKIEEEPTKYTNSLLGYSFDNLDGNGWGKPQEITYKEYVKQIYLLDEINDEYFQSLVSASNPFGSLLFQANILKVQHETSIEIKMDELTSSESIEHTISKIIELKSLEGIQLNDEEVIGLRKQLNQTDQINAIGFEVSFTVMTFNKKDLDNNAVPLGLPNLFMTLSIGSKEPIESLTSTKDMILWTTKNKLKNVIIDGERINSFSIHRLYQLVQNEDCIYLCQAQWTPNLESAVFSWDELQKAFESFKIVK</sequence>
<protein>
    <submittedName>
        <fullName evidence="2">Uncharacterized protein</fullName>
    </submittedName>
</protein>
<evidence type="ECO:0000313" key="3">
    <source>
        <dbReference type="Proteomes" id="UP000321301"/>
    </source>
</evidence>
<gene>
    <name evidence="2" type="ORF">CQA01_21370</name>
</gene>
<proteinExistence type="predicted"/>
<keyword evidence="3" id="KW-1185">Reference proteome</keyword>
<feature type="transmembrane region" description="Helical" evidence="1">
    <location>
        <begin position="48"/>
        <end position="66"/>
    </location>
</feature>
<dbReference type="AlphaFoldDB" id="A0A512CBN0"/>
<keyword evidence="1" id="KW-0812">Transmembrane</keyword>